<dbReference type="Pfam" id="PF08543">
    <property type="entry name" value="Phos_pyr_kin"/>
    <property type="match status" value="2"/>
</dbReference>
<dbReference type="Gene3D" id="1.20.910.10">
    <property type="entry name" value="Heme oxygenase-like"/>
    <property type="match status" value="1"/>
</dbReference>
<dbReference type="CDD" id="cd01169">
    <property type="entry name" value="HMPP_kinase"/>
    <property type="match status" value="1"/>
</dbReference>
<dbReference type="CDD" id="cd19367">
    <property type="entry name" value="TenA_C_ScTHI20-like"/>
    <property type="match status" value="1"/>
</dbReference>
<dbReference type="NCBIfam" id="TIGR04306">
    <property type="entry name" value="salvage_TenA"/>
    <property type="match status" value="1"/>
</dbReference>
<name>A0ABR1UHW9_9PEZI</name>
<dbReference type="Pfam" id="PF03070">
    <property type="entry name" value="TENA_THI-4"/>
    <property type="match status" value="1"/>
</dbReference>
<dbReference type="InterPro" id="IPR004305">
    <property type="entry name" value="Thiaminase-2/PQQC"/>
</dbReference>
<evidence type="ECO:0000259" key="2">
    <source>
        <dbReference type="Pfam" id="PF03070"/>
    </source>
</evidence>
<dbReference type="SUPFAM" id="SSF48613">
    <property type="entry name" value="Heme oxygenase-like"/>
    <property type="match status" value="1"/>
</dbReference>
<feature type="domain" description="Pyridoxamine kinase/Phosphomethylpyrimidine kinase" evidence="3">
    <location>
        <begin position="223"/>
        <end position="279"/>
    </location>
</feature>
<dbReference type="SUPFAM" id="SSF53613">
    <property type="entry name" value="Ribokinase-like"/>
    <property type="match status" value="1"/>
</dbReference>
<dbReference type="EMBL" id="JAQQWM010000007">
    <property type="protein sequence ID" value="KAK8057665.1"/>
    <property type="molecule type" value="Genomic_DNA"/>
</dbReference>
<keyword evidence="5" id="KW-1185">Reference proteome</keyword>
<dbReference type="InterPro" id="IPR013749">
    <property type="entry name" value="PM/HMP-P_kinase-1"/>
</dbReference>
<keyword evidence="4" id="KW-0808">Transferase</keyword>
<dbReference type="InterPro" id="IPR004399">
    <property type="entry name" value="HMP/HMP-P_kinase_dom"/>
</dbReference>
<feature type="compositionally biased region" description="Basic and acidic residues" evidence="1">
    <location>
        <begin position="170"/>
        <end position="181"/>
    </location>
</feature>
<evidence type="ECO:0000313" key="5">
    <source>
        <dbReference type="Proteomes" id="UP001446871"/>
    </source>
</evidence>
<dbReference type="PANTHER" id="PTHR20858">
    <property type="entry name" value="PHOSPHOMETHYLPYRIMIDINE KINASE"/>
    <property type="match status" value="1"/>
</dbReference>
<feature type="region of interest" description="Disordered" evidence="1">
    <location>
        <begin position="204"/>
        <end position="223"/>
    </location>
</feature>
<accession>A0ABR1UHW9</accession>
<evidence type="ECO:0000259" key="3">
    <source>
        <dbReference type="Pfam" id="PF08543"/>
    </source>
</evidence>
<keyword evidence="4" id="KW-0418">Kinase</keyword>
<comment type="caution">
    <text evidence="4">The sequence shown here is derived from an EMBL/GenBank/DDBJ whole genome shotgun (WGS) entry which is preliminary data.</text>
</comment>
<dbReference type="Gene3D" id="3.40.1190.20">
    <property type="match status" value="2"/>
</dbReference>
<gene>
    <name evidence="4" type="ORF">PG996_011602</name>
</gene>
<evidence type="ECO:0000313" key="4">
    <source>
        <dbReference type="EMBL" id="KAK8057665.1"/>
    </source>
</evidence>
<dbReference type="Proteomes" id="UP001446871">
    <property type="component" value="Unassembled WGS sequence"/>
</dbReference>
<organism evidence="4 5">
    <name type="scientific">Apiospora saccharicola</name>
    <dbReference type="NCBI Taxonomy" id="335842"/>
    <lineage>
        <taxon>Eukaryota</taxon>
        <taxon>Fungi</taxon>
        <taxon>Dikarya</taxon>
        <taxon>Ascomycota</taxon>
        <taxon>Pezizomycotina</taxon>
        <taxon>Sordariomycetes</taxon>
        <taxon>Xylariomycetidae</taxon>
        <taxon>Amphisphaeriales</taxon>
        <taxon>Apiosporaceae</taxon>
        <taxon>Apiospora</taxon>
    </lineage>
</organism>
<feature type="region of interest" description="Disordered" evidence="1">
    <location>
        <begin position="167"/>
        <end position="195"/>
    </location>
</feature>
<dbReference type="PANTHER" id="PTHR20858:SF17">
    <property type="entry name" value="HYDROXYMETHYLPYRIMIDINE_PHOSPHOMETHYLPYRIMIDINE KINASE THI20-RELATED"/>
    <property type="match status" value="1"/>
</dbReference>
<dbReference type="InterPro" id="IPR029056">
    <property type="entry name" value="Ribokinase-like"/>
</dbReference>
<dbReference type="InterPro" id="IPR027574">
    <property type="entry name" value="Thiaminase_II"/>
</dbReference>
<dbReference type="GO" id="GO:0016301">
    <property type="term" value="F:kinase activity"/>
    <property type="evidence" value="ECO:0007669"/>
    <property type="project" value="UniProtKB-KW"/>
</dbReference>
<proteinExistence type="predicted"/>
<reference evidence="4 5" key="1">
    <citation type="submission" date="2023-01" db="EMBL/GenBank/DDBJ databases">
        <title>Analysis of 21 Apiospora genomes using comparative genomics revels a genus with tremendous synthesis potential of carbohydrate active enzymes and secondary metabolites.</title>
        <authorList>
            <person name="Sorensen T."/>
        </authorList>
    </citation>
    <scope>NUCLEOTIDE SEQUENCE [LARGE SCALE GENOMIC DNA]</scope>
    <source>
        <strain evidence="4 5">CBS 83171</strain>
    </source>
</reference>
<evidence type="ECO:0000256" key="1">
    <source>
        <dbReference type="SAM" id="MobiDB-lite"/>
    </source>
</evidence>
<feature type="domain" description="Pyridoxamine kinase/Phosphomethylpyrimidine kinase" evidence="3">
    <location>
        <begin position="29"/>
        <end position="165"/>
    </location>
</feature>
<feature type="domain" description="Thiaminase-2/PQQC" evidence="2">
    <location>
        <begin position="302"/>
        <end position="499"/>
    </location>
</feature>
<dbReference type="InterPro" id="IPR016084">
    <property type="entry name" value="Haem_Oase-like_multi-hlx"/>
</dbReference>
<sequence>MSMDNTQLPPASSHNPELRGRVLLVAGSDSSGGAGLEADQKVLAAHGCYAMTATTALTAQNTLGVDDIHHIPVDFVKKQIDAVFKDIKPDVIKTGMLASPETIGMVAKAFASYNVNRLVLDPVMVATTGAKLLPSEAVDDLRELLLPQTFIVTPNIPEALQLLTVPGKEPPGRAYERRRPGESWPTPPRAGAGVGLSQGWAHAVQRGRHGGPDGGRKGAGGAYHKSKNTHGTGCSLASAVAANLSMGLEPVQAVKAACAYVEAAIRLAPGYGEGNGPLNHFHSMYTLPFAPDRFVDYLLERPDVAPVWHKFVNHPFVLAMGNGTLPLESFKNYLIQDYQYLVHFARANALASYKAKSMEDIAAGAKIVTHINTEMSLHLDYCASFGISKEQIVATEEHQACTAYTRYVLDVGMSSDWLALQVALAPCLLGYGAIGQALHDEKNQNTKREDNTYYKWICNYVAEDYVEAVRTGRVLMERHASGLNLGQVEELVKIFIHGTKCLPLPGTNSSEGSLFVSLTARDPQIYDHVRSTYPRL</sequence>
<protein>
    <submittedName>
        <fullName evidence="4">Phosphomethylpyrimidine kinase THI20</fullName>
    </submittedName>
</protein>